<reference evidence="4 5" key="1">
    <citation type="submission" date="2020-07" db="EMBL/GenBank/DDBJ databases">
        <title>Roseicoccus Jingziensis gen. nov., sp. nov., isolated from coastal seawater.</title>
        <authorList>
            <person name="Feng X."/>
        </authorList>
    </citation>
    <scope>NUCLEOTIDE SEQUENCE [LARGE SCALE GENOMIC DNA]</scope>
    <source>
        <strain evidence="4 5">N1E253</strain>
    </source>
</reference>
<dbReference type="Gene3D" id="3.40.30.10">
    <property type="entry name" value="Glutaredoxin"/>
    <property type="match status" value="1"/>
</dbReference>
<feature type="active site" description="Nucleophile" evidence="1">
    <location>
        <position position="11"/>
    </location>
</feature>
<organism evidence="4 5">
    <name type="scientific">Oceaniferula marina</name>
    <dbReference type="NCBI Taxonomy" id="2748318"/>
    <lineage>
        <taxon>Bacteria</taxon>
        <taxon>Pseudomonadati</taxon>
        <taxon>Verrucomicrobiota</taxon>
        <taxon>Verrucomicrobiia</taxon>
        <taxon>Verrucomicrobiales</taxon>
        <taxon>Verrucomicrobiaceae</taxon>
        <taxon>Oceaniferula</taxon>
    </lineage>
</organism>
<protein>
    <submittedName>
        <fullName evidence="4">TM0996/MTH895 family glutaredoxin-like protein</fullName>
    </submittedName>
</protein>
<feature type="disulfide bond" description="Redox-active" evidence="2">
    <location>
        <begin position="11"/>
        <end position="14"/>
    </location>
</feature>
<dbReference type="PANTHER" id="PTHR36450:SF1">
    <property type="entry name" value="THIOREDOXIN"/>
    <property type="match status" value="1"/>
</dbReference>
<dbReference type="EMBL" id="JACBAZ010000001">
    <property type="protein sequence ID" value="NWK54745.1"/>
    <property type="molecule type" value="Genomic_DNA"/>
</dbReference>
<dbReference type="InterPro" id="IPR036249">
    <property type="entry name" value="Thioredoxin-like_sf"/>
</dbReference>
<keyword evidence="2" id="KW-1015">Disulfide bond</keyword>
<gene>
    <name evidence="4" type="ORF">HW115_03935</name>
</gene>
<dbReference type="InterPro" id="IPR005243">
    <property type="entry name" value="THIRX-like_proc"/>
</dbReference>
<evidence type="ECO:0000256" key="1">
    <source>
        <dbReference type="PIRSR" id="PIRSR037031-50"/>
    </source>
</evidence>
<evidence type="ECO:0000259" key="3">
    <source>
        <dbReference type="Pfam" id="PF13192"/>
    </source>
</evidence>
<dbReference type="Pfam" id="PF13192">
    <property type="entry name" value="Thioredoxin_3"/>
    <property type="match status" value="1"/>
</dbReference>
<keyword evidence="2" id="KW-0676">Redox-active center</keyword>
<evidence type="ECO:0000313" key="5">
    <source>
        <dbReference type="Proteomes" id="UP000557872"/>
    </source>
</evidence>
<proteinExistence type="predicted"/>
<dbReference type="NCBIfam" id="TIGR00412">
    <property type="entry name" value="redox_disulf_2"/>
    <property type="match status" value="1"/>
</dbReference>
<sequence>MTKILILGSGCAKCDSLYQQAQQAAEELGIEYNIEKISDMLKFIDYGVMITPAIVVNGKLKLAGKLPTSEQLKSFLTQ</sequence>
<feature type="domain" description="Thioredoxin-like fold" evidence="3">
    <location>
        <begin position="3"/>
        <end position="76"/>
    </location>
</feature>
<dbReference type="Proteomes" id="UP000557872">
    <property type="component" value="Unassembled WGS sequence"/>
</dbReference>
<dbReference type="PIRSF" id="PIRSF037031">
    <property type="entry name" value="Redox_disulphide_2"/>
    <property type="match status" value="1"/>
</dbReference>
<name>A0A851GHN4_9BACT</name>
<dbReference type="InterPro" id="IPR012336">
    <property type="entry name" value="Thioredoxin-like_fold"/>
</dbReference>
<dbReference type="RefSeq" id="WP_178931255.1">
    <property type="nucleotide sequence ID" value="NZ_JACBAZ010000001.1"/>
</dbReference>
<accession>A0A851GHN4</accession>
<comment type="caution">
    <text evidence="4">The sequence shown here is derived from an EMBL/GenBank/DDBJ whole genome shotgun (WGS) entry which is preliminary data.</text>
</comment>
<keyword evidence="5" id="KW-1185">Reference proteome</keyword>
<feature type="active site" description="Nucleophile" evidence="1">
    <location>
        <position position="14"/>
    </location>
</feature>
<evidence type="ECO:0000256" key="2">
    <source>
        <dbReference type="PIRSR" id="PIRSR037031-51"/>
    </source>
</evidence>
<evidence type="ECO:0000313" key="4">
    <source>
        <dbReference type="EMBL" id="NWK54745.1"/>
    </source>
</evidence>
<dbReference type="PANTHER" id="PTHR36450">
    <property type="entry name" value="THIOREDOXIN"/>
    <property type="match status" value="1"/>
</dbReference>
<dbReference type="AlphaFoldDB" id="A0A851GHN4"/>
<dbReference type="SUPFAM" id="SSF52833">
    <property type="entry name" value="Thioredoxin-like"/>
    <property type="match status" value="1"/>
</dbReference>